<protein>
    <recommendedName>
        <fullName evidence="8">Ion-translocating oxidoreductase complex subunit A</fullName>
        <ecNumber evidence="8">7.-.-.-</ecNumber>
    </recommendedName>
    <alternativeName>
        <fullName evidence="8">Rnf electron transport complex subunit A</fullName>
    </alternativeName>
</protein>
<reference evidence="9 10" key="1">
    <citation type="submission" date="2017-04" db="EMBL/GenBank/DDBJ databases">
        <title>Monoglobus pectinilyticus 14 draft genome.</title>
        <authorList>
            <person name="Kim C."/>
            <person name="Rosendale D.I."/>
            <person name="Kelly W.J."/>
            <person name="Tannock G.W."/>
            <person name="Patchett M.L."/>
            <person name="Jordens J.Z."/>
        </authorList>
    </citation>
    <scope>NUCLEOTIDE SEQUENCE [LARGE SCALE GENOMIC DNA]</scope>
    <source>
        <strain evidence="9 10">14</strain>
    </source>
</reference>
<organism evidence="9 10">
    <name type="scientific">Monoglobus pectinilyticus</name>
    <dbReference type="NCBI Taxonomy" id="1981510"/>
    <lineage>
        <taxon>Bacteria</taxon>
        <taxon>Bacillati</taxon>
        <taxon>Bacillota</taxon>
        <taxon>Clostridia</taxon>
        <taxon>Monoglobales</taxon>
        <taxon>Monoglobaceae</taxon>
        <taxon>Monoglobus</taxon>
    </lineage>
</organism>
<keyword evidence="3 8" id="KW-0812">Transmembrane</keyword>
<dbReference type="GO" id="GO:0005886">
    <property type="term" value="C:plasma membrane"/>
    <property type="evidence" value="ECO:0007669"/>
    <property type="project" value="UniProtKB-SubCell"/>
</dbReference>
<dbReference type="GO" id="GO:0022900">
    <property type="term" value="P:electron transport chain"/>
    <property type="evidence" value="ECO:0007669"/>
    <property type="project" value="UniProtKB-UniRule"/>
</dbReference>
<keyword evidence="10" id="KW-1185">Reference proteome</keyword>
<dbReference type="PANTHER" id="PTHR30335">
    <property type="entry name" value="INTEGRAL MEMBRANE PROTEIN OF SOXR-REDUCING COMPLEX"/>
    <property type="match status" value="1"/>
</dbReference>
<dbReference type="PANTHER" id="PTHR30335:SF0">
    <property type="entry name" value="ION-TRANSLOCATING OXIDOREDUCTASE COMPLEX SUBUNIT A"/>
    <property type="match status" value="1"/>
</dbReference>
<dbReference type="KEGG" id="mpec:B9O19_00066"/>
<name>A0A2K9NYZ2_9FIRM</name>
<accession>A0A2K9NYZ2</accession>
<gene>
    <name evidence="8" type="primary">rnfA</name>
    <name evidence="9" type="ORF">B9O19_00066</name>
</gene>
<dbReference type="EMBL" id="CP020991">
    <property type="protein sequence ID" value="AUO18251.1"/>
    <property type="molecule type" value="Genomic_DNA"/>
</dbReference>
<feature type="transmembrane region" description="Helical" evidence="8">
    <location>
        <begin position="6"/>
        <end position="32"/>
    </location>
</feature>
<evidence type="ECO:0000256" key="3">
    <source>
        <dbReference type="ARBA" id="ARBA00022692"/>
    </source>
</evidence>
<dbReference type="InterPro" id="IPR003667">
    <property type="entry name" value="NqrDE/RnfAE"/>
</dbReference>
<dbReference type="Proteomes" id="UP000235589">
    <property type="component" value="Chromosome"/>
</dbReference>
<dbReference type="InterPro" id="IPR050133">
    <property type="entry name" value="NqrDE/RnfAE_oxidrdctase"/>
</dbReference>
<evidence type="ECO:0000256" key="2">
    <source>
        <dbReference type="ARBA" id="ARBA00022448"/>
    </source>
</evidence>
<feature type="transmembrane region" description="Helical" evidence="8">
    <location>
        <begin position="72"/>
        <end position="93"/>
    </location>
</feature>
<dbReference type="InterPro" id="IPR011293">
    <property type="entry name" value="Ion_transpt_RnfA/RsxA"/>
</dbReference>
<dbReference type="EC" id="7.-.-.-" evidence="8"/>
<evidence type="ECO:0000256" key="8">
    <source>
        <dbReference type="HAMAP-Rule" id="MF_00459"/>
    </source>
</evidence>
<comment type="subcellular location">
    <subcellularLocation>
        <location evidence="8">Cell membrane</location>
        <topology evidence="8">Multi-pass membrane protein</topology>
    </subcellularLocation>
    <subcellularLocation>
        <location evidence="1">Endomembrane system</location>
        <topology evidence="1">Multi-pass membrane protein</topology>
    </subcellularLocation>
</comment>
<evidence type="ECO:0000256" key="6">
    <source>
        <dbReference type="ARBA" id="ARBA00022989"/>
    </source>
</evidence>
<evidence type="ECO:0000256" key="1">
    <source>
        <dbReference type="ARBA" id="ARBA00004127"/>
    </source>
</evidence>
<dbReference type="RefSeq" id="WP_102364607.1">
    <property type="nucleotide sequence ID" value="NZ_CP020991.1"/>
</dbReference>
<dbReference type="GeneID" id="98061499"/>
<comment type="subunit">
    <text evidence="8">The complex is composed of six subunits: RnfA, RnfB, RnfC, RnfD, RnfE and RnfG.</text>
</comment>
<dbReference type="NCBIfam" id="NF003481">
    <property type="entry name" value="PRK05151.1"/>
    <property type="match status" value="1"/>
</dbReference>
<keyword evidence="7 8" id="KW-0472">Membrane</keyword>
<keyword evidence="8" id="KW-1003">Cell membrane</keyword>
<dbReference type="OrthoDB" id="9803631at2"/>
<feature type="transmembrane region" description="Helical" evidence="8">
    <location>
        <begin position="171"/>
        <end position="192"/>
    </location>
</feature>
<feature type="transmembrane region" description="Helical" evidence="8">
    <location>
        <begin position="105"/>
        <end position="126"/>
    </location>
</feature>
<keyword evidence="2 8" id="KW-0813">Transport</keyword>
<evidence type="ECO:0000256" key="7">
    <source>
        <dbReference type="ARBA" id="ARBA00023136"/>
    </source>
</evidence>
<evidence type="ECO:0000313" key="9">
    <source>
        <dbReference type="EMBL" id="AUO18251.1"/>
    </source>
</evidence>
<dbReference type="Pfam" id="PF02508">
    <property type="entry name" value="Rnf-Nqr"/>
    <property type="match status" value="1"/>
</dbReference>
<dbReference type="NCBIfam" id="TIGR01943">
    <property type="entry name" value="rnfA"/>
    <property type="match status" value="1"/>
</dbReference>
<sequence length="197" mass="21182">MVADLLVISIGAILINNFVLVQFLGICPFLGVSKKVDTSVGMGFAVVFVMACASIITWCVQYYLLVPFHLEYLQTIAFILVIAVLVQFVEMFLKKSIPSLYSSLGVYLPLITTNCAVLGVAIQNITKFGGTDMSFLKSVVYGVSAGIGFTIAIVLFAGVRERLESSNVPKFLKGMPITLVTAALLSIAFLGFSGLSF</sequence>
<evidence type="ECO:0000313" key="10">
    <source>
        <dbReference type="Proteomes" id="UP000235589"/>
    </source>
</evidence>
<comment type="function">
    <text evidence="8">Part of a membrane-bound complex that couples electron transfer with translocation of ions across the membrane.</text>
</comment>
<keyword evidence="6 8" id="KW-1133">Transmembrane helix</keyword>
<keyword evidence="4 8" id="KW-1278">Translocase</keyword>
<keyword evidence="5 8" id="KW-0249">Electron transport</keyword>
<dbReference type="PIRSF" id="PIRSF006102">
    <property type="entry name" value="NQR_DE"/>
    <property type="match status" value="1"/>
</dbReference>
<feature type="transmembrane region" description="Helical" evidence="8">
    <location>
        <begin position="138"/>
        <end position="159"/>
    </location>
</feature>
<dbReference type="AlphaFoldDB" id="A0A2K9NYZ2"/>
<proteinExistence type="inferred from homology"/>
<evidence type="ECO:0000256" key="4">
    <source>
        <dbReference type="ARBA" id="ARBA00022967"/>
    </source>
</evidence>
<comment type="similarity">
    <text evidence="8">Belongs to the NqrDE/RnfAE family.</text>
</comment>
<dbReference type="HAMAP" id="MF_00459">
    <property type="entry name" value="RsxA_RnfA"/>
    <property type="match status" value="1"/>
</dbReference>
<evidence type="ECO:0000256" key="5">
    <source>
        <dbReference type="ARBA" id="ARBA00022982"/>
    </source>
</evidence>
<dbReference type="GO" id="GO:0012505">
    <property type="term" value="C:endomembrane system"/>
    <property type="evidence" value="ECO:0007669"/>
    <property type="project" value="UniProtKB-SubCell"/>
</dbReference>
<feature type="transmembrane region" description="Helical" evidence="8">
    <location>
        <begin position="44"/>
        <end position="66"/>
    </location>
</feature>